<keyword evidence="6 7" id="KW-0472">Membrane</keyword>
<dbReference type="GO" id="GO:0005886">
    <property type="term" value="C:plasma membrane"/>
    <property type="evidence" value="ECO:0007669"/>
    <property type="project" value="InterPro"/>
</dbReference>
<evidence type="ECO:0000256" key="3">
    <source>
        <dbReference type="ARBA" id="ARBA00022679"/>
    </source>
</evidence>
<keyword evidence="3 8" id="KW-0808">Transferase</keyword>
<gene>
    <name evidence="8" type="ORF">EDB95_3299</name>
</gene>
<dbReference type="OrthoDB" id="871140at2"/>
<evidence type="ECO:0000256" key="4">
    <source>
        <dbReference type="ARBA" id="ARBA00022692"/>
    </source>
</evidence>
<keyword evidence="2" id="KW-1003">Cell membrane</keyword>
<dbReference type="GO" id="GO:0008961">
    <property type="term" value="F:phosphatidylglycerol-prolipoprotein diacylglyceryl transferase activity"/>
    <property type="evidence" value="ECO:0007669"/>
    <property type="project" value="InterPro"/>
</dbReference>
<sequence>MYPNLYFLLKSWFGVEWPFLRLANSFGFFVAIAFIGGAFVLSRELKRKEAVGLLSPTEEMIVVGNPATWTELIINFIIGFLFGYKIVGFFVLAGSFEDTQAYILSTQGNFWGGLLLGAILAFIKWRERHKQQLPKPEERKVRIYPHDRVGDMVIIAVIFGFAGAKVFHILENWEDFTRDPASYLSFSGLTFYGGLIVAGIAVYRYARKYKIGFKHLLDAFGPTMMLAYALGRIGCQVAGDGDWGIANSAYISNPQGQVVLSDTTRFREALQANAREYKDQFGSLDDVPHKSVVAPSWVPTWLVAYNYPHNVLSEGVRFQDCKDQQYCSFLPVPVFPTPFYETVTCLLLFGGLMALRKKILFPGGLFAVYLVMNGIERFLVETIRVNTKYDLFGIHPTQAELISLGLVIAGVILWFYWKKLAEKKAAAPTEA</sequence>
<accession>A0A4R8DV19</accession>
<comment type="similarity">
    <text evidence="1">Belongs to the Lgt family.</text>
</comment>
<evidence type="ECO:0000313" key="9">
    <source>
        <dbReference type="Proteomes" id="UP000294498"/>
    </source>
</evidence>
<dbReference type="Pfam" id="PF01790">
    <property type="entry name" value="LGT"/>
    <property type="match status" value="1"/>
</dbReference>
<dbReference type="PANTHER" id="PTHR30589:SF0">
    <property type="entry name" value="PHOSPHATIDYLGLYCEROL--PROLIPOPROTEIN DIACYLGLYCERYL TRANSFERASE"/>
    <property type="match status" value="1"/>
</dbReference>
<dbReference type="RefSeq" id="WP_133994865.1">
    <property type="nucleotide sequence ID" value="NZ_SODV01000001.1"/>
</dbReference>
<feature type="transmembrane region" description="Helical" evidence="7">
    <location>
        <begin position="20"/>
        <end position="41"/>
    </location>
</feature>
<evidence type="ECO:0000256" key="2">
    <source>
        <dbReference type="ARBA" id="ARBA00022475"/>
    </source>
</evidence>
<evidence type="ECO:0000256" key="5">
    <source>
        <dbReference type="ARBA" id="ARBA00022989"/>
    </source>
</evidence>
<keyword evidence="9" id="KW-1185">Reference proteome</keyword>
<dbReference type="Proteomes" id="UP000294498">
    <property type="component" value="Unassembled WGS sequence"/>
</dbReference>
<feature type="transmembrane region" description="Helical" evidence="7">
    <location>
        <begin position="72"/>
        <end position="96"/>
    </location>
</feature>
<dbReference type="InterPro" id="IPR001640">
    <property type="entry name" value="Lgt"/>
</dbReference>
<feature type="transmembrane region" description="Helical" evidence="7">
    <location>
        <begin position="149"/>
        <end position="170"/>
    </location>
</feature>
<feature type="transmembrane region" description="Helical" evidence="7">
    <location>
        <begin position="108"/>
        <end position="125"/>
    </location>
</feature>
<dbReference type="GO" id="GO:0042158">
    <property type="term" value="P:lipoprotein biosynthetic process"/>
    <property type="evidence" value="ECO:0007669"/>
    <property type="project" value="InterPro"/>
</dbReference>
<evidence type="ECO:0000256" key="6">
    <source>
        <dbReference type="ARBA" id="ARBA00023136"/>
    </source>
</evidence>
<feature type="transmembrane region" description="Helical" evidence="7">
    <location>
        <begin position="399"/>
        <end position="417"/>
    </location>
</feature>
<evidence type="ECO:0000256" key="7">
    <source>
        <dbReference type="SAM" id="Phobius"/>
    </source>
</evidence>
<organism evidence="8 9">
    <name type="scientific">Dinghuibacter silviterrae</name>
    <dbReference type="NCBI Taxonomy" id="1539049"/>
    <lineage>
        <taxon>Bacteria</taxon>
        <taxon>Pseudomonadati</taxon>
        <taxon>Bacteroidota</taxon>
        <taxon>Chitinophagia</taxon>
        <taxon>Chitinophagales</taxon>
        <taxon>Chitinophagaceae</taxon>
        <taxon>Dinghuibacter</taxon>
    </lineage>
</organism>
<protein>
    <submittedName>
        <fullName evidence="8">Prolipoprotein diacylglyceryl transferase</fullName>
    </submittedName>
</protein>
<keyword evidence="8" id="KW-0449">Lipoprotein</keyword>
<comment type="caution">
    <text evidence="8">The sequence shown here is derived from an EMBL/GenBank/DDBJ whole genome shotgun (WGS) entry which is preliminary data.</text>
</comment>
<evidence type="ECO:0000256" key="1">
    <source>
        <dbReference type="ARBA" id="ARBA00007150"/>
    </source>
</evidence>
<keyword evidence="4 7" id="KW-0812">Transmembrane</keyword>
<feature type="transmembrane region" description="Helical" evidence="7">
    <location>
        <begin position="359"/>
        <end position="379"/>
    </location>
</feature>
<dbReference type="PANTHER" id="PTHR30589">
    <property type="entry name" value="PROLIPOPROTEIN DIACYLGLYCERYL TRANSFERASE"/>
    <property type="match status" value="1"/>
</dbReference>
<evidence type="ECO:0000313" key="8">
    <source>
        <dbReference type="EMBL" id="TDX02244.1"/>
    </source>
</evidence>
<keyword evidence="5 7" id="KW-1133">Transmembrane helix</keyword>
<reference evidence="8 9" key="1">
    <citation type="submission" date="2019-03" db="EMBL/GenBank/DDBJ databases">
        <title>Genomic Encyclopedia of Type Strains, Phase IV (KMG-IV): sequencing the most valuable type-strain genomes for metagenomic binning, comparative biology and taxonomic classification.</title>
        <authorList>
            <person name="Goeker M."/>
        </authorList>
    </citation>
    <scope>NUCLEOTIDE SEQUENCE [LARGE SCALE GENOMIC DNA]</scope>
    <source>
        <strain evidence="8 9">DSM 100059</strain>
    </source>
</reference>
<proteinExistence type="inferred from homology"/>
<name>A0A4R8DV19_9BACT</name>
<dbReference type="EMBL" id="SODV01000001">
    <property type="protein sequence ID" value="TDX02244.1"/>
    <property type="molecule type" value="Genomic_DNA"/>
</dbReference>
<feature type="transmembrane region" description="Helical" evidence="7">
    <location>
        <begin position="182"/>
        <end position="206"/>
    </location>
</feature>
<dbReference type="AlphaFoldDB" id="A0A4R8DV19"/>